<dbReference type="PROSITE" id="PS00445">
    <property type="entry name" value="FGGY_KINASES_2"/>
    <property type="match status" value="1"/>
</dbReference>
<dbReference type="Proteomes" id="UP000318741">
    <property type="component" value="Chromosome"/>
</dbReference>
<evidence type="ECO:0000256" key="1">
    <source>
        <dbReference type="ARBA" id="ARBA00005190"/>
    </source>
</evidence>
<keyword evidence="7" id="KW-0319">Glycerol metabolism</keyword>
<evidence type="ECO:0000256" key="10">
    <source>
        <dbReference type="ARBA" id="ARBA00052101"/>
    </source>
</evidence>
<dbReference type="GO" id="GO:0004370">
    <property type="term" value="F:glycerol kinase activity"/>
    <property type="evidence" value="ECO:0007669"/>
    <property type="project" value="UniProtKB-EC"/>
</dbReference>
<gene>
    <name evidence="14" type="primary">glpK</name>
    <name evidence="14" type="ORF">CA12_31340</name>
</gene>
<evidence type="ECO:0000256" key="2">
    <source>
        <dbReference type="ARBA" id="ARBA00009156"/>
    </source>
</evidence>
<evidence type="ECO:0000259" key="13">
    <source>
        <dbReference type="Pfam" id="PF02782"/>
    </source>
</evidence>
<dbReference type="InterPro" id="IPR043129">
    <property type="entry name" value="ATPase_NBD"/>
</dbReference>
<comment type="catalytic activity">
    <reaction evidence="10">
        <text>glycerol + ATP = sn-glycerol 3-phosphate + ADP + H(+)</text>
        <dbReference type="Rhea" id="RHEA:21644"/>
        <dbReference type="ChEBI" id="CHEBI:15378"/>
        <dbReference type="ChEBI" id="CHEBI:17754"/>
        <dbReference type="ChEBI" id="CHEBI:30616"/>
        <dbReference type="ChEBI" id="CHEBI:57597"/>
        <dbReference type="ChEBI" id="CHEBI:456216"/>
        <dbReference type="EC" id="2.7.1.30"/>
    </reaction>
</comment>
<dbReference type="SUPFAM" id="SSF53067">
    <property type="entry name" value="Actin-like ATPase domain"/>
    <property type="match status" value="2"/>
</dbReference>
<dbReference type="OrthoDB" id="9805576at2"/>
<evidence type="ECO:0000256" key="6">
    <source>
        <dbReference type="ARBA" id="ARBA00022777"/>
    </source>
</evidence>
<dbReference type="PANTHER" id="PTHR10196:SF69">
    <property type="entry name" value="GLYCEROL KINASE"/>
    <property type="match status" value="1"/>
</dbReference>
<dbReference type="InterPro" id="IPR000577">
    <property type="entry name" value="Carb_kinase_FGGY"/>
</dbReference>
<dbReference type="CDD" id="cd07786">
    <property type="entry name" value="FGGY_EcGK_like"/>
    <property type="match status" value="1"/>
</dbReference>
<accession>A0A517PCB6</accession>
<protein>
    <recommendedName>
        <fullName evidence="3">glycerol kinase</fullName>
        <ecNumber evidence="3">2.7.1.30</ecNumber>
    </recommendedName>
    <alternativeName>
        <fullName evidence="9">ATP:glycerol 3-phosphotransferase</fullName>
    </alternativeName>
</protein>
<keyword evidence="6 11" id="KW-0418">Kinase</keyword>
<dbReference type="AlphaFoldDB" id="A0A517PCB6"/>
<dbReference type="InterPro" id="IPR018483">
    <property type="entry name" value="Carb_kinase_FGGY_CS"/>
</dbReference>
<evidence type="ECO:0000256" key="7">
    <source>
        <dbReference type="ARBA" id="ARBA00022798"/>
    </source>
</evidence>
<feature type="domain" description="Carbohydrate kinase FGGY C-terminal" evidence="13">
    <location>
        <begin position="257"/>
        <end position="452"/>
    </location>
</feature>
<dbReference type="RefSeq" id="WP_145359931.1">
    <property type="nucleotide sequence ID" value="NZ_CP036265.1"/>
</dbReference>
<dbReference type="Gene3D" id="3.30.420.40">
    <property type="match status" value="2"/>
</dbReference>
<organism evidence="14 15">
    <name type="scientific">Alienimonas californiensis</name>
    <dbReference type="NCBI Taxonomy" id="2527989"/>
    <lineage>
        <taxon>Bacteria</taxon>
        <taxon>Pseudomonadati</taxon>
        <taxon>Planctomycetota</taxon>
        <taxon>Planctomycetia</taxon>
        <taxon>Planctomycetales</taxon>
        <taxon>Planctomycetaceae</taxon>
        <taxon>Alienimonas</taxon>
    </lineage>
</organism>
<keyword evidence="5" id="KW-0547">Nucleotide-binding</keyword>
<evidence type="ECO:0000256" key="11">
    <source>
        <dbReference type="RuleBase" id="RU003733"/>
    </source>
</evidence>
<name>A0A517PCB6_9PLAN</name>
<evidence type="ECO:0000256" key="9">
    <source>
        <dbReference type="ARBA" id="ARBA00043149"/>
    </source>
</evidence>
<dbReference type="GO" id="GO:0005829">
    <property type="term" value="C:cytosol"/>
    <property type="evidence" value="ECO:0007669"/>
    <property type="project" value="UniProtKB-ARBA"/>
</dbReference>
<dbReference type="PANTHER" id="PTHR10196">
    <property type="entry name" value="SUGAR KINASE"/>
    <property type="match status" value="1"/>
</dbReference>
<dbReference type="PIRSF" id="PIRSF000538">
    <property type="entry name" value="GlpK"/>
    <property type="match status" value="1"/>
</dbReference>
<dbReference type="FunFam" id="3.30.420.40:FF:000007">
    <property type="entry name" value="Glycerol kinase"/>
    <property type="match status" value="1"/>
</dbReference>
<dbReference type="NCBIfam" id="TIGR01311">
    <property type="entry name" value="glycerol_kin"/>
    <property type="match status" value="1"/>
</dbReference>
<keyword evidence="8" id="KW-0067">ATP-binding</keyword>
<dbReference type="Pfam" id="PF00370">
    <property type="entry name" value="FGGY_N"/>
    <property type="match status" value="1"/>
</dbReference>
<dbReference type="GO" id="GO:0005524">
    <property type="term" value="F:ATP binding"/>
    <property type="evidence" value="ECO:0007669"/>
    <property type="project" value="UniProtKB-KW"/>
</dbReference>
<sequence>MTEPLVLALDQGTTSSRALLFAADGRVVAGAQREFPQLFPQPGAVEHDPEAIWDSQLATAKEALAAGFKPAALGLTNQRETVVLWDRTTGRPVTNAIVWQSRVSAPVCERLKGEGLEPLFRDRTGLLLDPYFTGTKLTHLFETHAGLRARCERGDVLAGTVDSFLLWRLTGGRRHVTDASNASRTLLFNLSTGDWDEELCGLLNVPRACLPEIVDSAGRLTETDPAVLGERLPVCGLAGDQQAATFGQGCLTPGSAKNTYGTGCFLLMNTGGTPVPSANRLLTTVGWRIGGRTTFCLEGAVLVAGAAVQWLRDGLGLFENAAEVEALAETVPDAGGVTFVPAFVGLGAPYWRPDARGTIAGITRGTTRGHIARAALEAIAHRTRDVVEAMNADLSEMGKDGAGLPPLTRLNADGGASRNDLLMQTQADLLGVPVRRTAVAEITAFGAARLAGLGTGVWPEEPPTALCDRDFLPRIDPAEADRRHAAWGRAVRGCLPTAE</sequence>
<comment type="similarity">
    <text evidence="2 11">Belongs to the FGGY kinase family.</text>
</comment>
<dbReference type="Pfam" id="PF02782">
    <property type="entry name" value="FGGY_C"/>
    <property type="match status" value="1"/>
</dbReference>
<proteinExistence type="inferred from homology"/>
<evidence type="ECO:0000313" key="15">
    <source>
        <dbReference type="Proteomes" id="UP000318741"/>
    </source>
</evidence>
<dbReference type="InterPro" id="IPR018485">
    <property type="entry name" value="FGGY_C"/>
</dbReference>
<comment type="pathway">
    <text evidence="1">Polyol metabolism; glycerol degradation via glycerol kinase pathway; sn-glycerol 3-phosphate from glycerol: step 1/1.</text>
</comment>
<evidence type="ECO:0000259" key="12">
    <source>
        <dbReference type="Pfam" id="PF00370"/>
    </source>
</evidence>
<reference evidence="14 15" key="1">
    <citation type="submission" date="2019-02" db="EMBL/GenBank/DDBJ databases">
        <title>Deep-cultivation of Planctomycetes and their phenomic and genomic characterization uncovers novel biology.</title>
        <authorList>
            <person name="Wiegand S."/>
            <person name="Jogler M."/>
            <person name="Boedeker C."/>
            <person name="Pinto D."/>
            <person name="Vollmers J."/>
            <person name="Rivas-Marin E."/>
            <person name="Kohn T."/>
            <person name="Peeters S.H."/>
            <person name="Heuer A."/>
            <person name="Rast P."/>
            <person name="Oberbeckmann S."/>
            <person name="Bunk B."/>
            <person name="Jeske O."/>
            <person name="Meyerdierks A."/>
            <person name="Storesund J.E."/>
            <person name="Kallscheuer N."/>
            <person name="Luecker S."/>
            <person name="Lage O.M."/>
            <person name="Pohl T."/>
            <person name="Merkel B.J."/>
            <person name="Hornburger P."/>
            <person name="Mueller R.-W."/>
            <person name="Bruemmer F."/>
            <person name="Labrenz M."/>
            <person name="Spormann A.M."/>
            <person name="Op den Camp H."/>
            <person name="Overmann J."/>
            <person name="Amann R."/>
            <person name="Jetten M.S.M."/>
            <person name="Mascher T."/>
            <person name="Medema M.H."/>
            <person name="Devos D.P."/>
            <person name="Kaster A.-K."/>
            <person name="Ovreas L."/>
            <person name="Rohde M."/>
            <person name="Galperin M.Y."/>
            <person name="Jogler C."/>
        </authorList>
    </citation>
    <scope>NUCLEOTIDE SEQUENCE [LARGE SCALE GENOMIC DNA]</scope>
    <source>
        <strain evidence="14 15">CA12</strain>
    </source>
</reference>
<evidence type="ECO:0000256" key="4">
    <source>
        <dbReference type="ARBA" id="ARBA00022679"/>
    </source>
</evidence>
<dbReference type="KEGG" id="acaf:CA12_31340"/>
<evidence type="ECO:0000256" key="5">
    <source>
        <dbReference type="ARBA" id="ARBA00022741"/>
    </source>
</evidence>
<evidence type="ECO:0000256" key="8">
    <source>
        <dbReference type="ARBA" id="ARBA00022840"/>
    </source>
</evidence>
<keyword evidence="15" id="KW-1185">Reference proteome</keyword>
<dbReference type="FunFam" id="3.30.420.40:FF:000008">
    <property type="entry name" value="Glycerol kinase"/>
    <property type="match status" value="1"/>
</dbReference>
<dbReference type="EMBL" id="CP036265">
    <property type="protein sequence ID" value="QDT17023.1"/>
    <property type="molecule type" value="Genomic_DNA"/>
</dbReference>
<feature type="domain" description="Carbohydrate kinase FGGY N-terminal" evidence="12">
    <location>
        <begin position="6"/>
        <end position="247"/>
    </location>
</feature>
<dbReference type="NCBIfam" id="NF000756">
    <property type="entry name" value="PRK00047.1"/>
    <property type="match status" value="1"/>
</dbReference>
<dbReference type="GO" id="GO:0019563">
    <property type="term" value="P:glycerol catabolic process"/>
    <property type="evidence" value="ECO:0007669"/>
    <property type="project" value="TreeGrafter"/>
</dbReference>
<dbReference type="InterPro" id="IPR018484">
    <property type="entry name" value="FGGY_N"/>
</dbReference>
<dbReference type="InterPro" id="IPR005999">
    <property type="entry name" value="Glycerol_kin"/>
</dbReference>
<evidence type="ECO:0000313" key="14">
    <source>
        <dbReference type="EMBL" id="QDT17023.1"/>
    </source>
</evidence>
<evidence type="ECO:0000256" key="3">
    <source>
        <dbReference type="ARBA" id="ARBA00012099"/>
    </source>
</evidence>
<keyword evidence="4 11" id="KW-0808">Transferase</keyword>
<dbReference type="GO" id="GO:0006072">
    <property type="term" value="P:glycerol-3-phosphate metabolic process"/>
    <property type="evidence" value="ECO:0007669"/>
    <property type="project" value="InterPro"/>
</dbReference>
<dbReference type="EC" id="2.7.1.30" evidence="3"/>